<dbReference type="Gene3D" id="3.40.190.10">
    <property type="entry name" value="Periplasmic binding protein-like II"/>
    <property type="match status" value="2"/>
</dbReference>
<keyword evidence="2" id="KW-0732">Signal</keyword>
<evidence type="ECO:0000256" key="7">
    <source>
        <dbReference type="PIRSR" id="PIRSR002854-1"/>
    </source>
</evidence>
<name>A0A840QQ72_9BACI</name>
<dbReference type="SUPFAM" id="SSF53850">
    <property type="entry name" value="Periplasmic binding protein-like II"/>
    <property type="match status" value="1"/>
</dbReference>
<accession>A0A840QQ72</accession>
<evidence type="ECO:0000313" key="9">
    <source>
        <dbReference type="Proteomes" id="UP000551878"/>
    </source>
</evidence>
<comment type="subcellular location">
    <subcellularLocation>
        <location evidence="1">Membrane</location>
        <topology evidence="1">Lipid-anchor</topology>
    </subcellularLocation>
</comment>
<evidence type="ECO:0000313" key="8">
    <source>
        <dbReference type="EMBL" id="MBB5173515.1"/>
    </source>
</evidence>
<dbReference type="InterPro" id="IPR004872">
    <property type="entry name" value="Lipoprotein_NlpA"/>
</dbReference>
<dbReference type="PANTHER" id="PTHR30429:SF0">
    <property type="entry name" value="METHIONINE-BINDING LIPOPROTEIN METQ"/>
    <property type="match status" value="1"/>
</dbReference>
<dbReference type="AlphaFoldDB" id="A0A840QQ72"/>
<reference evidence="8 9" key="1">
    <citation type="submission" date="2020-08" db="EMBL/GenBank/DDBJ databases">
        <title>Genomic Encyclopedia of Type Strains, Phase IV (KMG-IV): sequencing the most valuable type-strain genomes for metagenomic binning, comparative biology and taxonomic classification.</title>
        <authorList>
            <person name="Goeker M."/>
        </authorList>
    </citation>
    <scope>NUCLEOTIDE SEQUENCE [LARGE SCALE GENOMIC DNA]</scope>
    <source>
        <strain evidence="8 9">DSM 24696</strain>
    </source>
</reference>
<dbReference type="Proteomes" id="UP000551878">
    <property type="component" value="Unassembled WGS sequence"/>
</dbReference>
<evidence type="ECO:0000256" key="1">
    <source>
        <dbReference type="ARBA" id="ARBA00004635"/>
    </source>
</evidence>
<gene>
    <name evidence="8" type="ORF">HNQ41_001702</name>
</gene>
<keyword evidence="9" id="KW-1185">Reference proteome</keyword>
<comment type="caution">
    <text evidence="8">The sequence shown here is derived from an EMBL/GenBank/DDBJ whole genome shotgun (WGS) entry which is preliminary data.</text>
</comment>
<proteinExistence type="inferred from homology"/>
<dbReference type="GO" id="GO:0016020">
    <property type="term" value="C:membrane"/>
    <property type="evidence" value="ECO:0007669"/>
    <property type="project" value="UniProtKB-SubCell"/>
</dbReference>
<comment type="similarity">
    <text evidence="6">Belongs to the nlpA lipoprotein family.</text>
</comment>
<evidence type="ECO:0000256" key="6">
    <source>
        <dbReference type="PIRNR" id="PIRNR002854"/>
    </source>
</evidence>
<keyword evidence="4" id="KW-0564">Palmitate</keyword>
<dbReference type="EMBL" id="JACHHB010000006">
    <property type="protein sequence ID" value="MBB5173515.1"/>
    <property type="molecule type" value="Genomic_DNA"/>
</dbReference>
<evidence type="ECO:0000256" key="2">
    <source>
        <dbReference type="ARBA" id="ARBA00022729"/>
    </source>
</evidence>
<evidence type="ECO:0000256" key="5">
    <source>
        <dbReference type="ARBA" id="ARBA00023288"/>
    </source>
</evidence>
<dbReference type="Pfam" id="PF03180">
    <property type="entry name" value="Lipoprotein_9"/>
    <property type="match status" value="1"/>
</dbReference>
<evidence type="ECO:0000256" key="3">
    <source>
        <dbReference type="ARBA" id="ARBA00023136"/>
    </source>
</evidence>
<dbReference type="PANTHER" id="PTHR30429">
    <property type="entry name" value="D-METHIONINE-BINDING LIPOPROTEIN METQ"/>
    <property type="match status" value="1"/>
</dbReference>
<keyword evidence="5 6" id="KW-0449">Lipoprotein</keyword>
<dbReference type="PROSITE" id="PS51257">
    <property type="entry name" value="PROKAR_LIPOPROTEIN"/>
    <property type="match status" value="1"/>
</dbReference>
<evidence type="ECO:0000256" key="4">
    <source>
        <dbReference type="ARBA" id="ARBA00023139"/>
    </source>
</evidence>
<dbReference type="PIRSF" id="PIRSF002854">
    <property type="entry name" value="MetQ"/>
    <property type="match status" value="1"/>
</dbReference>
<keyword evidence="3" id="KW-0472">Membrane</keyword>
<sequence>MMKKLALGVVSTVAVSGLVACGGADEDVLSVGATNVPHAEVLEFAEPILEEEGIRLNIQTFNDYALPNMALVEEEIDANYFQHIPFFESEIESEGYDIVNEGGIHLEPIGLYSQDHDSLDDLPEGADVIMSDSVADQGRILMLLEEEGLLTLAEGAGIDATIEDIEENPLDLQFQDNVSADMLPQAYENNEGDLVVINSNFALDAGLNPLEDSISIEPADEDNPYVNIIAVRGEDEGSEDIATLIDVLRSEEVQEFIIEEYDGAVVPVEE</sequence>
<organism evidence="8 9">
    <name type="scientific">Texcoconibacillus texcoconensis</name>
    <dbReference type="NCBI Taxonomy" id="1095777"/>
    <lineage>
        <taxon>Bacteria</taxon>
        <taxon>Bacillati</taxon>
        <taxon>Bacillota</taxon>
        <taxon>Bacilli</taxon>
        <taxon>Bacillales</taxon>
        <taxon>Bacillaceae</taxon>
        <taxon>Texcoconibacillus</taxon>
    </lineage>
</organism>
<feature type="lipid moiety-binding region" description="S-diacylglycerol cysteine" evidence="7">
    <location>
        <position position="21"/>
    </location>
</feature>
<protein>
    <recommendedName>
        <fullName evidence="6">Lipoprotein</fullName>
    </recommendedName>
</protein>